<proteinExistence type="inferred from homology"/>
<organism evidence="3">
    <name type="scientific">marine metagenome</name>
    <dbReference type="NCBI Taxonomy" id="408172"/>
    <lineage>
        <taxon>unclassified sequences</taxon>
        <taxon>metagenomes</taxon>
        <taxon>ecological metagenomes</taxon>
    </lineage>
</organism>
<dbReference type="Gene3D" id="3.40.50.720">
    <property type="entry name" value="NAD(P)-binding Rossmann-like Domain"/>
    <property type="match status" value="1"/>
</dbReference>
<dbReference type="Pfam" id="PF00106">
    <property type="entry name" value="adh_short"/>
    <property type="match status" value="1"/>
</dbReference>
<dbReference type="PRINTS" id="PR01397">
    <property type="entry name" value="DHBDHDRGNASE"/>
</dbReference>
<keyword evidence="2" id="KW-0560">Oxidoreductase</keyword>
<sequence>MSKVIVTGCSSGIGYYLAENIIKSGYKVIGLARNEPKEKYSFNFEKCDVRDYSSVKKFFSKIKKDNDVYALLNVAGVASMNLLFSTPKETIDNIISTNLVGTIYCVKEAMPCFVKSRVGR</sequence>
<dbReference type="GO" id="GO:0019290">
    <property type="term" value="P:siderophore biosynthetic process"/>
    <property type="evidence" value="ECO:0007669"/>
    <property type="project" value="InterPro"/>
</dbReference>
<dbReference type="InterPro" id="IPR003560">
    <property type="entry name" value="DHB_DH"/>
</dbReference>
<comment type="similarity">
    <text evidence="1">Belongs to the short-chain dehydrogenases/reductases (SDR) family.</text>
</comment>
<dbReference type="InterPro" id="IPR002347">
    <property type="entry name" value="SDR_fam"/>
</dbReference>
<feature type="non-terminal residue" evidence="3">
    <location>
        <position position="120"/>
    </location>
</feature>
<name>A0A382XQV6_9ZZZZ</name>
<dbReference type="AlphaFoldDB" id="A0A382XQV6"/>
<dbReference type="InterPro" id="IPR036291">
    <property type="entry name" value="NAD(P)-bd_dom_sf"/>
</dbReference>
<dbReference type="PANTHER" id="PTHR43115">
    <property type="entry name" value="DEHYDROGENASE/REDUCTASE SDR FAMILY MEMBER 11"/>
    <property type="match status" value="1"/>
</dbReference>
<dbReference type="GO" id="GO:0008667">
    <property type="term" value="F:2,3-dihydro-2,3-dihydroxybenzoate dehydrogenase activity"/>
    <property type="evidence" value="ECO:0007669"/>
    <property type="project" value="InterPro"/>
</dbReference>
<protein>
    <recommendedName>
        <fullName evidence="4">NAD-dependent epimerase/dehydratase domain-containing protein</fullName>
    </recommendedName>
</protein>
<evidence type="ECO:0000313" key="3">
    <source>
        <dbReference type="EMBL" id="SVD73517.1"/>
    </source>
</evidence>
<reference evidence="3" key="1">
    <citation type="submission" date="2018-05" db="EMBL/GenBank/DDBJ databases">
        <authorList>
            <person name="Lanie J.A."/>
            <person name="Ng W.-L."/>
            <person name="Kazmierczak K.M."/>
            <person name="Andrzejewski T.M."/>
            <person name="Davidsen T.M."/>
            <person name="Wayne K.J."/>
            <person name="Tettelin H."/>
            <person name="Glass J.I."/>
            <person name="Rusch D."/>
            <person name="Podicherti R."/>
            <person name="Tsui H.-C.T."/>
            <person name="Winkler M.E."/>
        </authorList>
    </citation>
    <scope>NUCLEOTIDE SEQUENCE</scope>
</reference>
<dbReference type="PANTHER" id="PTHR43115:SF4">
    <property type="entry name" value="DEHYDROGENASE_REDUCTASE SDR FAMILY MEMBER 11"/>
    <property type="match status" value="1"/>
</dbReference>
<dbReference type="SUPFAM" id="SSF51735">
    <property type="entry name" value="NAD(P)-binding Rossmann-fold domains"/>
    <property type="match status" value="1"/>
</dbReference>
<gene>
    <name evidence="3" type="ORF">METZ01_LOCUS426371</name>
</gene>
<accession>A0A382XQV6</accession>
<evidence type="ECO:0000256" key="2">
    <source>
        <dbReference type="ARBA" id="ARBA00023002"/>
    </source>
</evidence>
<evidence type="ECO:0008006" key="4">
    <source>
        <dbReference type="Google" id="ProtNLM"/>
    </source>
</evidence>
<dbReference type="EMBL" id="UINC01169800">
    <property type="protein sequence ID" value="SVD73517.1"/>
    <property type="molecule type" value="Genomic_DNA"/>
</dbReference>
<evidence type="ECO:0000256" key="1">
    <source>
        <dbReference type="ARBA" id="ARBA00006484"/>
    </source>
</evidence>